<evidence type="ECO:0000256" key="1">
    <source>
        <dbReference type="ARBA" id="ARBA00004811"/>
    </source>
</evidence>
<dbReference type="GO" id="GO:0003866">
    <property type="term" value="F:3-phosphoshikimate 1-carboxyvinyltransferase activity"/>
    <property type="evidence" value="ECO:0007669"/>
    <property type="project" value="UniProtKB-UniRule"/>
</dbReference>
<feature type="binding site" evidence="7">
    <location>
        <position position="186"/>
    </location>
    <ligand>
        <name>3-phosphoshikimate</name>
        <dbReference type="ChEBI" id="CHEBI:145989"/>
    </ligand>
</feature>
<dbReference type="EMBL" id="FLUP01000001">
    <property type="protein sequence ID" value="SBV99837.1"/>
    <property type="molecule type" value="Genomic_DNA"/>
</dbReference>
<dbReference type="GO" id="GO:0009073">
    <property type="term" value="P:aromatic amino acid family biosynthetic process"/>
    <property type="evidence" value="ECO:0007669"/>
    <property type="project" value="UniProtKB-KW"/>
</dbReference>
<protein>
    <recommendedName>
        <fullName evidence="7">3-phosphoshikimate 1-carboxyvinyltransferase</fullName>
        <ecNumber evidence="7">2.5.1.19</ecNumber>
    </recommendedName>
    <alternativeName>
        <fullName evidence="7">5-enolpyruvylshikimate-3-phosphate synthase</fullName>
        <shortName evidence="7">EPSP synthase</shortName>
        <shortName evidence="7">EPSPS</shortName>
    </alternativeName>
</protein>
<feature type="binding site" evidence="7">
    <location>
        <position position="134"/>
    </location>
    <ligand>
        <name>phosphoenolpyruvate</name>
        <dbReference type="ChEBI" id="CHEBI:58702"/>
    </ligand>
</feature>
<comment type="function">
    <text evidence="7">Catalyzes the transfer of the enolpyruvyl moiety of phosphoenolpyruvate (PEP) to the 5-hydroxyl of shikimate-3-phosphate (S3P) to produce enolpyruvyl shikimate-3-phosphate and inorganic phosphate.</text>
</comment>
<dbReference type="InterPro" id="IPR001986">
    <property type="entry name" value="Enolpyruvate_Tfrase_dom"/>
</dbReference>
<feature type="binding site" evidence="7">
    <location>
        <position position="185"/>
    </location>
    <ligand>
        <name>3-phosphoshikimate</name>
        <dbReference type="ChEBI" id="CHEBI:145989"/>
    </ligand>
</feature>
<feature type="binding site" evidence="7">
    <location>
        <position position="30"/>
    </location>
    <ligand>
        <name>3-phosphoshikimate</name>
        <dbReference type="ChEBI" id="CHEBI:145989"/>
    </ligand>
</feature>
<evidence type="ECO:0000313" key="9">
    <source>
        <dbReference type="EMBL" id="SBV99837.1"/>
    </source>
</evidence>
<dbReference type="Gene3D" id="3.65.10.10">
    <property type="entry name" value="Enolpyruvate transferase domain"/>
    <property type="match status" value="2"/>
</dbReference>
<comment type="caution">
    <text evidence="7">Lacks conserved residue(s) required for the propagation of feature annotation.</text>
</comment>
<comment type="pathway">
    <text evidence="1 7">Metabolic intermediate biosynthesis; chorismate biosynthesis; chorismate from D-erythrose 4-phosphate and phosphoenolpyruvate: step 6/7.</text>
</comment>
<comment type="similarity">
    <text evidence="2 7">Belongs to the EPSP synthase family.</text>
</comment>
<keyword evidence="5 7" id="KW-0057">Aromatic amino acid biosynthesis</keyword>
<feature type="binding site" evidence="7">
    <location>
        <position position="186"/>
    </location>
    <ligand>
        <name>phosphoenolpyruvate</name>
        <dbReference type="ChEBI" id="CHEBI:58702"/>
    </ligand>
</feature>
<feature type="binding site" evidence="7">
    <location>
        <position position="106"/>
    </location>
    <ligand>
        <name>phosphoenolpyruvate</name>
        <dbReference type="ChEBI" id="CHEBI:58702"/>
    </ligand>
</feature>
<dbReference type="PIRSF" id="PIRSF000505">
    <property type="entry name" value="EPSPS"/>
    <property type="match status" value="1"/>
</dbReference>
<feature type="active site" description="Proton acceptor" evidence="7">
    <location>
        <position position="352"/>
    </location>
</feature>
<keyword evidence="3 7" id="KW-0028">Amino-acid biosynthesis</keyword>
<evidence type="ECO:0000256" key="2">
    <source>
        <dbReference type="ARBA" id="ARBA00009948"/>
    </source>
</evidence>
<organism evidence="9">
    <name type="scientific">uncultured Desulfovibrio sp</name>
    <dbReference type="NCBI Taxonomy" id="167968"/>
    <lineage>
        <taxon>Bacteria</taxon>
        <taxon>Pseudomonadati</taxon>
        <taxon>Thermodesulfobacteriota</taxon>
        <taxon>Desulfovibrionia</taxon>
        <taxon>Desulfovibrionales</taxon>
        <taxon>Desulfovibrionaceae</taxon>
        <taxon>Desulfovibrio</taxon>
        <taxon>environmental samples</taxon>
    </lineage>
</organism>
<gene>
    <name evidence="7" type="primary">aroA</name>
    <name evidence="9" type="ORF">KM92DES2_11277</name>
</gene>
<feature type="binding site" evidence="7">
    <location>
        <position position="25"/>
    </location>
    <ligand>
        <name>3-phosphoshikimate</name>
        <dbReference type="ChEBI" id="CHEBI:145989"/>
    </ligand>
</feature>
<dbReference type="GO" id="GO:0005737">
    <property type="term" value="C:cytoplasm"/>
    <property type="evidence" value="ECO:0007669"/>
    <property type="project" value="UniProtKB-SubCell"/>
</dbReference>
<comment type="subcellular location">
    <subcellularLocation>
        <location evidence="7">Cytoplasm</location>
    </subcellularLocation>
</comment>
<feature type="binding site" evidence="7">
    <location>
        <position position="383"/>
    </location>
    <ligand>
        <name>phosphoenolpyruvate</name>
        <dbReference type="ChEBI" id="CHEBI:58702"/>
    </ligand>
</feature>
<feature type="binding site" evidence="7">
    <location>
        <position position="213"/>
    </location>
    <ligand>
        <name>3-phosphoshikimate</name>
        <dbReference type="ChEBI" id="CHEBI:145989"/>
    </ligand>
</feature>
<evidence type="ECO:0000256" key="4">
    <source>
        <dbReference type="ARBA" id="ARBA00022679"/>
    </source>
</evidence>
<accession>A0A212JK94</accession>
<evidence type="ECO:0000256" key="5">
    <source>
        <dbReference type="ARBA" id="ARBA00023141"/>
    </source>
</evidence>
<feature type="binding site" evidence="7">
    <location>
        <position position="25"/>
    </location>
    <ligand>
        <name>phosphoenolpyruvate</name>
        <dbReference type="ChEBI" id="CHEBI:58702"/>
    </ligand>
</feature>
<keyword evidence="7" id="KW-0963">Cytoplasm</keyword>
<dbReference type="EC" id="2.5.1.19" evidence="7"/>
<dbReference type="PANTHER" id="PTHR21090">
    <property type="entry name" value="AROM/DEHYDROQUINATE SYNTHASE"/>
    <property type="match status" value="1"/>
</dbReference>
<dbReference type="HAMAP" id="MF_00210">
    <property type="entry name" value="EPSP_synth"/>
    <property type="match status" value="1"/>
</dbReference>
<dbReference type="UniPathway" id="UPA00053">
    <property type="reaction ID" value="UER00089"/>
</dbReference>
<evidence type="ECO:0000259" key="8">
    <source>
        <dbReference type="Pfam" id="PF00275"/>
    </source>
</evidence>
<sequence length="478" mass="50662">MSQSTIIITEAEKQATASVTAPASKSVSHRYLIGAALAQGVSTVRHTLESRDLERTRAILCGAGAGMETLPESTQASGAWRVTGMGGKPLGGAEGAPLSCDVEESGTTCRLLTAVLAAGEGEFRIHGAPRMHERPIAELTDALKKLGLAVTFEGKPDCPPLVLHAKGLNPALCEGEVTLGMDISSQYFSGLLLAAPMGPAPLSVTLGGQKAVSWPYVGLTLQCLTDYGIRFDVETRAEADAPWEMLPPGAWRELKAAHPGCLRVTVHPGAYRAGNYTVEGDWSGASYLLAAGALGLKPVRVEGLRTDSLQGDRAMLGILQRMGARMTMTEDSVTVYPSALHGVELDMGDCPDLVPTVAVLAAFAQGSTRISNVAHLRYKESDRISAPAQELAKAGVVIDQLSDGMLIHGLAGRGNGKPDCPRLPEGVSLSAHNDHRIAMSLALLGLRQPETNVRDLLDDPLVVRKSFPQFWNIWEQLA</sequence>
<dbReference type="InterPro" id="IPR036968">
    <property type="entry name" value="Enolpyruvate_Tfrase_sf"/>
</dbReference>
<evidence type="ECO:0000256" key="6">
    <source>
        <dbReference type="ARBA" id="ARBA00044633"/>
    </source>
</evidence>
<evidence type="ECO:0000256" key="7">
    <source>
        <dbReference type="HAMAP-Rule" id="MF_00210"/>
    </source>
</evidence>
<dbReference type="GO" id="GO:0008652">
    <property type="term" value="P:amino acid biosynthetic process"/>
    <property type="evidence" value="ECO:0007669"/>
    <property type="project" value="UniProtKB-KW"/>
</dbReference>
<feature type="domain" description="Enolpyruvate transferase" evidence="8">
    <location>
        <begin position="12"/>
        <end position="235"/>
    </location>
</feature>
<proteinExistence type="inferred from homology"/>
<dbReference type="PANTHER" id="PTHR21090:SF5">
    <property type="entry name" value="PENTAFUNCTIONAL AROM POLYPEPTIDE"/>
    <property type="match status" value="1"/>
</dbReference>
<dbReference type="InterPro" id="IPR013792">
    <property type="entry name" value="RNA3'P_cycl/enolpyr_Trfase_a/b"/>
</dbReference>
<dbReference type="SUPFAM" id="SSF55205">
    <property type="entry name" value="EPT/RTPC-like"/>
    <property type="match status" value="1"/>
</dbReference>
<keyword evidence="4 7" id="KW-0808">Transferase</keyword>
<feature type="binding site" evidence="7">
    <location>
        <position position="26"/>
    </location>
    <ligand>
        <name>3-phosphoshikimate</name>
        <dbReference type="ChEBI" id="CHEBI:145989"/>
    </ligand>
</feature>
<feature type="binding site" evidence="7">
    <location>
        <position position="465"/>
    </location>
    <ligand>
        <name>phosphoenolpyruvate</name>
        <dbReference type="ChEBI" id="CHEBI:58702"/>
    </ligand>
</feature>
<dbReference type="InterPro" id="IPR006264">
    <property type="entry name" value="EPSP_synthase"/>
</dbReference>
<evidence type="ECO:0000256" key="3">
    <source>
        <dbReference type="ARBA" id="ARBA00022605"/>
    </source>
</evidence>
<dbReference type="RefSeq" id="WP_227118943.1">
    <property type="nucleotide sequence ID" value="NZ_LT598928.1"/>
</dbReference>
<dbReference type="CDD" id="cd01556">
    <property type="entry name" value="EPSP_synthase"/>
    <property type="match status" value="1"/>
</dbReference>
<comment type="catalytic activity">
    <reaction evidence="6">
        <text>3-phosphoshikimate + phosphoenolpyruvate = 5-O-(1-carboxyvinyl)-3-phosphoshikimate + phosphate</text>
        <dbReference type="Rhea" id="RHEA:21256"/>
        <dbReference type="ChEBI" id="CHEBI:43474"/>
        <dbReference type="ChEBI" id="CHEBI:57701"/>
        <dbReference type="ChEBI" id="CHEBI:58702"/>
        <dbReference type="ChEBI" id="CHEBI:145989"/>
        <dbReference type="EC" id="2.5.1.19"/>
    </reaction>
    <physiologicalReaction direction="left-to-right" evidence="6">
        <dbReference type="Rhea" id="RHEA:21257"/>
    </physiologicalReaction>
</comment>
<feature type="domain" description="Enolpyruvate transferase" evidence="8">
    <location>
        <begin position="263"/>
        <end position="473"/>
    </location>
</feature>
<feature type="binding site" evidence="7">
    <location>
        <position position="352"/>
    </location>
    <ligand>
        <name>3-phosphoshikimate</name>
        <dbReference type="ChEBI" id="CHEBI:145989"/>
    </ligand>
</feature>
<reference evidence="9" key="1">
    <citation type="submission" date="2016-04" db="EMBL/GenBank/DDBJ databases">
        <authorList>
            <person name="Evans L.H."/>
            <person name="Alamgir A."/>
            <person name="Owens N."/>
            <person name="Weber N.D."/>
            <person name="Virtaneva K."/>
            <person name="Barbian K."/>
            <person name="Babar A."/>
            <person name="Rosenke K."/>
        </authorList>
    </citation>
    <scope>NUCLEOTIDE SEQUENCE</scope>
    <source>
        <strain evidence="9">92-2</strain>
    </source>
</reference>
<feature type="binding site" evidence="7">
    <location>
        <position position="184"/>
    </location>
    <ligand>
        <name>3-phosphoshikimate</name>
        <dbReference type="ChEBI" id="CHEBI:145989"/>
    </ligand>
</feature>
<dbReference type="AlphaFoldDB" id="A0A212JK94"/>
<feature type="binding site" evidence="7">
    <location>
        <position position="436"/>
    </location>
    <ligand>
        <name>phosphoenolpyruvate</name>
        <dbReference type="ChEBI" id="CHEBI:58702"/>
    </ligand>
</feature>
<dbReference type="GO" id="GO:0009423">
    <property type="term" value="P:chorismate biosynthetic process"/>
    <property type="evidence" value="ECO:0007669"/>
    <property type="project" value="UniProtKB-UniRule"/>
</dbReference>
<comment type="subunit">
    <text evidence="7">Monomer.</text>
</comment>
<dbReference type="Pfam" id="PF00275">
    <property type="entry name" value="EPSP_synthase"/>
    <property type="match status" value="2"/>
</dbReference>
<feature type="binding site" evidence="7">
    <location>
        <position position="379"/>
    </location>
    <ligand>
        <name>3-phosphoshikimate</name>
        <dbReference type="ChEBI" id="CHEBI:145989"/>
    </ligand>
</feature>
<name>A0A212JK94_9BACT</name>